<keyword evidence="3" id="KW-1185">Reference proteome</keyword>
<dbReference type="EMBL" id="FOCI01000003">
    <property type="protein sequence ID" value="SEM69272.1"/>
    <property type="molecule type" value="Genomic_DNA"/>
</dbReference>
<name>A0A1H8AEJ7_9RHOB</name>
<reference evidence="2 3" key="1">
    <citation type="submission" date="2016-10" db="EMBL/GenBank/DDBJ databases">
        <authorList>
            <person name="de Groot N.N."/>
        </authorList>
    </citation>
    <scope>NUCLEOTIDE SEQUENCE [LARGE SCALE GENOMIC DNA]</scope>
    <source>
        <strain evidence="2 3">DSM 16213</strain>
    </source>
</reference>
<dbReference type="RefSeq" id="WP_089899071.1">
    <property type="nucleotide sequence ID" value="NZ_FOCI01000003.1"/>
</dbReference>
<feature type="transmembrane region" description="Helical" evidence="1">
    <location>
        <begin position="31"/>
        <end position="52"/>
    </location>
</feature>
<dbReference type="Proteomes" id="UP000199585">
    <property type="component" value="Unassembled WGS sequence"/>
</dbReference>
<sequence length="80" mass="8471">MILRLVFSRLAPGLLIFGPLLIGLPPQAGLAAVLGALVGLAVVLPVALALRVVSLGQLLGWPLWLAMVALRLVWRGVSRR</sequence>
<gene>
    <name evidence="2" type="ORF">SAMN04488003_103142</name>
</gene>
<organism evidence="2 3">
    <name type="scientific">Loktanella fryxellensis</name>
    <dbReference type="NCBI Taxonomy" id="245187"/>
    <lineage>
        <taxon>Bacteria</taxon>
        <taxon>Pseudomonadati</taxon>
        <taxon>Pseudomonadota</taxon>
        <taxon>Alphaproteobacteria</taxon>
        <taxon>Rhodobacterales</taxon>
        <taxon>Roseobacteraceae</taxon>
        <taxon>Loktanella</taxon>
    </lineage>
</organism>
<feature type="transmembrane region" description="Helical" evidence="1">
    <location>
        <begin position="58"/>
        <end position="74"/>
    </location>
</feature>
<dbReference type="AlphaFoldDB" id="A0A1H8AEJ7"/>
<evidence type="ECO:0000313" key="3">
    <source>
        <dbReference type="Proteomes" id="UP000199585"/>
    </source>
</evidence>
<keyword evidence="1" id="KW-0812">Transmembrane</keyword>
<proteinExistence type="predicted"/>
<keyword evidence="1" id="KW-1133">Transmembrane helix</keyword>
<evidence type="ECO:0000313" key="2">
    <source>
        <dbReference type="EMBL" id="SEM69272.1"/>
    </source>
</evidence>
<protein>
    <submittedName>
        <fullName evidence="2">Uncharacterized protein</fullName>
    </submittedName>
</protein>
<feature type="transmembrane region" description="Helical" evidence="1">
    <location>
        <begin position="6"/>
        <end position="24"/>
    </location>
</feature>
<accession>A0A1H8AEJ7</accession>
<dbReference type="STRING" id="245187.SAMN04488003_103142"/>
<evidence type="ECO:0000256" key="1">
    <source>
        <dbReference type="SAM" id="Phobius"/>
    </source>
</evidence>
<keyword evidence="1" id="KW-0472">Membrane</keyword>